<evidence type="ECO:0000259" key="4">
    <source>
        <dbReference type="SMART" id="SM00560"/>
    </source>
</evidence>
<accession>A0A0G1CPS0</accession>
<dbReference type="EMBL" id="LCDU01000003">
    <property type="protein sequence ID" value="KKS60616.1"/>
    <property type="molecule type" value="Genomic_DNA"/>
</dbReference>
<evidence type="ECO:0000256" key="2">
    <source>
        <dbReference type="ARBA" id="ARBA00023157"/>
    </source>
</evidence>
<dbReference type="Proteomes" id="UP000034678">
    <property type="component" value="Unassembled WGS sequence"/>
</dbReference>
<dbReference type="InterPro" id="IPR006558">
    <property type="entry name" value="LamG-like"/>
</dbReference>
<keyword evidence="3" id="KW-0472">Membrane</keyword>
<evidence type="ECO:0000313" key="6">
    <source>
        <dbReference type="Proteomes" id="UP000034678"/>
    </source>
</evidence>
<comment type="caution">
    <text evidence="5">The sequence shown here is derived from an EMBL/GenBank/DDBJ whole genome shotgun (WGS) entry which is preliminary data.</text>
</comment>
<keyword evidence="3" id="KW-1133">Transmembrane helix</keyword>
<evidence type="ECO:0000256" key="1">
    <source>
        <dbReference type="ARBA" id="ARBA00022729"/>
    </source>
</evidence>
<keyword evidence="1" id="KW-0732">Signal</keyword>
<dbReference type="Pfam" id="PF13385">
    <property type="entry name" value="Laminin_G_3"/>
    <property type="match status" value="2"/>
</dbReference>
<keyword evidence="5" id="KW-0675">Receptor</keyword>
<gene>
    <name evidence="5" type="ORF">UV26_C0003G0070</name>
</gene>
<dbReference type="Gene3D" id="2.60.120.200">
    <property type="match status" value="3"/>
</dbReference>
<keyword evidence="2" id="KW-1015">Disulfide bond</keyword>
<dbReference type="SUPFAM" id="SSF49899">
    <property type="entry name" value="Concanavalin A-like lectins/glucanases"/>
    <property type="match status" value="3"/>
</dbReference>
<protein>
    <submittedName>
        <fullName evidence="5">Cell surface receptor ipt/tig domain protein, nonfunctional</fullName>
    </submittedName>
</protein>
<feature type="domain" description="LamG-like jellyroll fold" evidence="4">
    <location>
        <begin position="850"/>
        <end position="986"/>
    </location>
</feature>
<evidence type="ECO:0000256" key="3">
    <source>
        <dbReference type="SAM" id="Phobius"/>
    </source>
</evidence>
<keyword evidence="3" id="KW-0812">Transmembrane</keyword>
<organism evidence="5 6">
    <name type="scientific">candidate division WWE3 bacterium GW2011_GWF2_42_42</name>
    <dbReference type="NCBI Taxonomy" id="1619142"/>
    <lineage>
        <taxon>Bacteria</taxon>
        <taxon>Katanobacteria</taxon>
    </lineage>
</organism>
<evidence type="ECO:0000313" key="5">
    <source>
        <dbReference type="EMBL" id="KKS60616.1"/>
    </source>
</evidence>
<dbReference type="InterPro" id="IPR013320">
    <property type="entry name" value="ConA-like_dom_sf"/>
</dbReference>
<dbReference type="STRING" id="1619142.UV26_C0003G0070"/>
<feature type="transmembrane region" description="Helical" evidence="3">
    <location>
        <begin position="35"/>
        <end position="53"/>
    </location>
</feature>
<name>A0A0G1CPS0_UNCKA</name>
<sequence length="1517" mass="157702">MEAINQLRLRTNFQVIQKIKSVVAAAFRDKKKRRIIILVTLGVLIPVTIFSVLEATRVKADWFDDSYNQRQKVSYSHTSDISAERRISITVNTQALIADGKMQTDCDDTIFTTIGGKLLKYTLVSGCNTTTTVYDVVVDSVTNGGNNIFMYYSNPIAHSTIDGAVSSVTGLTPNGAPSVGSEEIGPSPSMYLKFDEAYGGTAHDSTSNGNNASLGDPTVLDQKLRQEINIIDHIATAAGDDPSIVQLDTTKYSGTVTYFFEVVAQVGSGTLTVALERAGTSTQDSTITVTETAFTRKRSVTAFTPPAGTTEYNINLANGTTPQVKSARILVFQDIGKTALTGTQTQFEIGNYEVGKSNPTASSAPLSSPKYWTYTDANWDGTVTFAAEVSWKKINGTESTQTTYSSGTGNFSSPTAQTITVEAWGGGGGGAGGGGANGDGNGGGAGGQYAAKGVAVSANTNYAYVIGTGGGGGNGGSSGTSGAAGSPTTFASNVVVARGGLGGTWQSGGGGAGGVGSTANGVGTTLYGGGSGGTGSGTTAGGGGGGAGSTGLGNNASGVTPGLGKTEYGGAGGSGIAVNNGVGFVGENYGGGGGSSTRQNAGLAGAGGFMRVTYGQSVSTHTVTIKLQEDNGSFGGWTDKVTIVNAVSGVTTPTRTRSATFNPTDGRHYRVLSYIDNAGSTYDVYNAKITKLENSYLLANTLLSAGTSLQNFDTLFDPSEIYSQTAAYYHEANAPYSNASSLILQTDPNGTPADIANTTVFLSDRSISSAFSVPSSSQTIDVKATTNNGNVFSSGILSVKTFSSGDPSLPSWVGSADYCVSASCLEFDGLSEVSAVSDNEPINFGKKLNGGFTFQTWVRANTLGESNTGKVFSKGADNFLGLAAGSTSEVADLAAKIDLGTTDATLTIDDGITLNRWHLVSLVYTNDSDDEISIYVDGVLKGTSINGDGSPATETNTLNIGAGSSGSHFDGYIDEFKIYAKERTLTEIQSDNIKYSPTLHGTSAAFGNDSTNFLSDGLEGYWKMDESSGNATDYSGNDYTLFNHEDTVFTLGKFNNGVQFSSSPSQYFSLTPTYYFDGTVTPATDPNSMWDSDSLAFNGNPDDCATITNASSGSDALWAEGTNAPTSGDTINPSLPEMYTMVSYSGTTLGWVGTIIDTPAHWGEYSIIDAPSGGWTWTKAHNLAATAIFDSAGNLSPEGVLCQVEIKVNTSSISAPIVRSVSFWVKPDTTTETFLTLRPGAYISASLGTLSATSFANPTIYINGVSGGTLTADVWQLITVTTETAIAADEFNLGGHLGSYYSGMMDEIRLYNRVLSADEVQNLYVWSPNPSGYWKMDENTGVSAYDSSGHDNTGTLSEGASFAPGRYGSGVALDGNNDFVTTPSNSYISPTSSVAVSSWVLMDENFSTSSPNNRGIIDKGDYQLYMDKTDGKAKFSIEDSVSNIFSNIGQGTGVSGPVNAFAVYNGSLYVGGLFTTAGGVTVNNIAKYNDQTNQFSNIGQTTGVDSMWGETLPQPAV</sequence>
<dbReference type="SMART" id="SM00560">
    <property type="entry name" value="LamGL"/>
    <property type="match status" value="1"/>
</dbReference>
<reference evidence="5 6" key="1">
    <citation type="journal article" date="2015" name="Nature">
        <title>rRNA introns, odd ribosomes, and small enigmatic genomes across a large radiation of phyla.</title>
        <authorList>
            <person name="Brown C.T."/>
            <person name="Hug L.A."/>
            <person name="Thomas B.C."/>
            <person name="Sharon I."/>
            <person name="Castelle C.J."/>
            <person name="Singh A."/>
            <person name="Wilkins M.J."/>
            <person name="Williams K.H."/>
            <person name="Banfield J.F."/>
        </authorList>
    </citation>
    <scope>NUCLEOTIDE SEQUENCE [LARGE SCALE GENOMIC DNA]</scope>
</reference>
<proteinExistence type="predicted"/>